<dbReference type="EMBL" id="CP039690">
    <property type="protein sequence ID" value="QCI67289.1"/>
    <property type="molecule type" value="Genomic_DNA"/>
</dbReference>
<proteinExistence type="predicted"/>
<evidence type="ECO:0000313" key="7">
    <source>
        <dbReference type="Proteomes" id="UP000298781"/>
    </source>
</evidence>
<evidence type="ECO:0000313" key="6">
    <source>
        <dbReference type="EMBL" id="QCI67289.1"/>
    </source>
</evidence>
<dbReference type="Gene3D" id="1.10.357.10">
    <property type="entry name" value="Tetracycline Repressor, domain 2"/>
    <property type="match status" value="1"/>
</dbReference>
<evidence type="ECO:0000256" key="3">
    <source>
        <dbReference type="ARBA" id="ARBA00023163"/>
    </source>
</evidence>
<dbReference type="AlphaFoldDB" id="A0A4D7B0U2"/>
<evidence type="ECO:0000256" key="2">
    <source>
        <dbReference type="ARBA" id="ARBA00023125"/>
    </source>
</evidence>
<feature type="domain" description="HTH tetR-type" evidence="5">
    <location>
        <begin position="18"/>
        <end position="78"/>
    </location>
</feature>
<dbReference type="SUPFAM" id="SSF46689">
    <property type="entry name" value="Homeodomain-like"/>
    <property type="match status" value="1"/>
</dbReference>
<dbReference type="InterPro" id="IPR001647">
    <property type="entry name" value="HTH_TetR"/>
</dbReference>
<dbReference type="Proteomes" id="UP000298781">
    <property type="component" value="Chromosome"/>
</dbReference>
<keyword evidence="7" id="KW-1185">Reference proteome</keyword>
<dbReference type="KEGG" id="pstg:E8M01_25510"/>
<feature type="DNA-binding region" description="H-T-H motif" evidence="4">
    <location>
        <begin position="41"/>
        <end position="60"/>
    </location>
</feature>
<accession>A0A4D7B0U2</accession>
<dbReference type="PRINTS" id="PR00455">
    <property type="entry name" value="HTHTETR"/>
</dbReference>
<name>A0A4D7B0U2_9HYPH</name>
<evidence type="ECO:0000256" key="1">
    <source>
        <dbReference type="ARBA" id="ARBA00023015"/>
    </source>
</evidence>
<organism evidence="6 7">
    <name type="scientific">Phreatobacter stygius</name>
    <dbReference type="NCBI Taxonomy" id="1940610"/>
    <lineage>
        <taxon>Bacteria</taxon>
        <taxon>Pseudomonadati</taxon>
        <taxon>Pseudomonadota</taxon>
        <taxon>Alphaproteobacteria</taxon>
        <taxon>Hyphomicrobiales</taxon>
        <taxon>Phreatobacteraceae</taxon>
        <taxon>Phreatobacter</taxon>
    </lineage>
</organism>
<dbReference type="Pfam" id="PF00440">
    <property type="entry name" value="TetR_N"/>
    <property type="match status" value="1"/>
</dbReference>
<keyword evidence="3" id="KW-0804">Transcription</keyword>
<evidence type="ECO:0000256" key="4">
    <source>
        <dbReference type="PROSITE-ProRule" id="PRU00335"/>
    </source>
</evidence>
<dbReference type="GO" id="GO:0003700">
    <property type="term" value="F:DNA-binding transcription factor activity"/>
    <property type="evidence" value="ECO:0007669"/>
    <property type="project" value="TreeGrafter"/>
</dbReference>
<dbReference type="PANTHER" id="PTHR30055">
    <property type="entry name" value="HTH-TYPE TRANSCRIPTIONAL REGULATOR RUTR"/>
    <property type="match status" value="1"/>
</dbReference>
<protein>
    <submittedName>
        <fullName evidence="6">TetR/AcrR family transcriptional regulator</fullName>
    </submittedName>
</protein>
<dbReference type="OrthoDB" id="9808189at2"/>
<keyword evidence="1" id="KW-0805">Transcription regulation</keyword>
<dbReference type="Pfam" id="PF17918">
    <property type="entry name" value="TetR_C_15"/>
    <property type="match status" value="1"/>
</dbReference>
<dbReference type="InterPro" id="IPR009057">
    <property type="entry name" value="Homeodomain-like_sf"/>
</dbReference>
<evidence type="ECO:0000259" key="5">
    <source>
        <dbReference type="PROSITE" id="PS50977"/>
    </source>
</evidence>
<reference evidence="6 7" key="1">
    <citation type="submission" date="2019-04" db="EMBL/GenBank/DDBJ databases">
        <title>Phreatobacter aquaticus sp. nov.</title>
        <authorList>
            <person name="Choi A."/>
        </authorList>
    </citation>
    <scope>NUCLEOTIDE SEQUENCE [LARGE SCALE GENOMIC DNA]</scope>
    <source>
        <strain evidence="6 7">KCTC 52518</strain>
    </source>
</reference>
<dbReference type="GO" id="GO:0000976">
    <property type="term" value="F:transcription cis-regulatory region binding"/>
    <property type="evidence" value="ECO:0007669"/>
    <property type="project" value="TreeGrafter"/>
</dbReference>
<dbReference type="PANTHER" id="PTHR30055:SF234">
    <property type="entry name" value="HTH-TYPE TRANSCRIPTIONAL REGULATOR BETI"/>
    <property type="match status" value="1"/>
</dbReference>
<gene>
    <name evidence="6" type="ORF">E8M01_25510</name>
</gene>
<sequence length="201" mass="22138">MPSMVNAPRKLPRQARSQSTVDVILDATALLLVAEGFARTTTTRVAERAGVSIGSLYQYFPNREALVRAVEHRRDLALHADIRQTLAETCGQGLRVVLTRGLQTLIRAHGSNLALHQVLAQEAPRFSAMDGAANADAHRYTVTRQALERHRDELRPGFDREAAAFLMPNVIGATITATALARPTAFASGELERELTEMMYY</sequence>
<dbReference type="InterPro" id="IPR041669">
    <property type="entry name" value="TetR_C_15"/>
</dbReference>
<keyword evidence="2 4" id="KW-0238">DNA-binding</keyword>
<dbReference type="PROSITE" id="PS50977">
    <property type="entry name" value="HTH_TETR_2"/>
    <property type="match status" value="1"/>
</dbReference>
<dbReference type="InterPro" id="IPR050109">
    <property type="entry name" value="HTH-type_TetR-like_transc_reg"/>
</dbReference>